<keyword evidence="3" id="KW-1185">Reference proteome</keyword>
<dbReference type="Gene3D" id="3.90.25.10">
    <property type="entry name" value="UDP-galactose 4-epimerase, domain 1"/>
    <property type="match status" value="1"/>
</dbReference>
<reference evidence="2 3" key="1">
    <citation type="submission" date="2020-07" db="EMBL/GenBank/DDBJ databases">
        <title>Sequencing the genomes of 1000 actinobacteria strains.</title>
        <authorList>
            <person name="Klenk H.-P."/>
        </authorList>
    </citation>
    <scope>NUCLEOTIDE SEQUENCE [LARGE SCALE GENOMIC DNA]</scope>
    <source>
        <strain evidence="2 3">DSM 18965</strain>
    </source>
</reference>
<dbReference type="AlphaFoldDB" id="A0A7Y9EXW6"/>
<dbReference type="GO" id="GO:0047733">
    <property type="term" value="F:CDP-glucose 4,6-dehydratase activity"/>
    <property type="evidence" value="ECO:0007669"/>
    <property type="project" value="UniProtKB-EC"/>
</dbReference>
<gene>
    <name evidence="2" type="ORF">BKA08_000176</name>
</gene>
<protein>
    <submittedName>
        <fullName evidence="2">CDP-glucose 4,6-dehydratase</fullName>
        <ecNumber evidence="2">4.2.1.45</ecNumber>
    </submittedName>
</protein>
<comment type="caution">
    <text evidence="2">The sequence shown here is derived from an EMBL/GenBank/DDBJ whole genome shotgun (WGS) entry which is preliminary data.</text>
</comment>
<feature type="domain" description="NAD(P)-binding" evidence="1">
    <location>
        <begin position="12"/>
        <end position="318"/>
    </location>
</feature>
<dbReference type="InterPro" id="IPR036291">
    <property type="entry name" value="NAD(P)-bd_dom_sf"/>
</dbReference>
<proteinExistence type="predicted"/>
<dbReference type="EC" id="4.2.1.45" evidence="2"/>
<dbReference type="InterPro" id="IPR016040">
    <property type="entry name" value="NAD(P)-bd_dom"/>
</dbReference>
<evidence type="ECO:0000313" key="2">
    <source>
        <dbReference type="EMBL" id="NYD55938.1"/>
    </source>
</evidence>
<dbReference type="SUPFAM" id="SSF51735">
    <property type="entry name" value="NAD(P)-binding Rossmann-fold domains"/>
    <property type="match status" value="1"/>
</dbReference>
<dbReference type="InterPro" id="IPR013445">
    <property type="entry name" value="CDP_4_6_deHydtase"/>
</dbReference>
<accession>A0A7Y9EXW6</accession>
<dbReference type="PANTHER" id="PTHR43000">
    <property type="entry name" value="DTDP-D-GLUCOSE 4,6-DEHYDRATASE-RELATED"/>
    <property type="match status" value="1"/>
</dbReference>
<dbReference type="RefSeq" id="WP_179613894.1">
    <property type="nucleotide sequence ID" value="NZ_CP059163.1"/>
</dbReference>
<evidence type="ECO:0000259" key="1">
    <source>
        <dbReference type="Pfam" id="PF16363"/>
    </source>
</evidence>
<dbReference type="NCBIfam" id="TIGR02622">
    <property type="entry name" value="CDP_4_6_dhtase"/>
    <property type="match status" value="1"/>
</dbReference>
<keyword evidence="2" id="KW-0456">Lyase</keyword>
<name>A0A7Y9EXW6_9ACTN</name>
<sequence length="354" mass="38398">MDPAHWRDRDVLVTGHTGFKGAWLSRLLHRLGARVHGYALATPEHFLHTRARCAEDLASEHVGDIRDTAALTAALEASGAGTVLHLAAQSVVRESYRDPRETFSSNVEGTLSVLEAVLAVPRVRSCVVVTTDKVYRNNEWHWGYREVEPLGGDDPYSASKACAELLTHSMVASFPRDGLGVATARAGNVVGGGDATPDALVPELVARFAAGEPARLRRPDAVRPWQHVLEPLSGYLTVAEHLPGRAHDRGWNFGPSSADTLSVADVADLMARQWGGGASWSSTGDPGPHEAGLLALDSTLARTELGWRPVLRAQEAVALTVDWEQSVARGEAPREALDRQVECYLERHAETQRR</sequence>
<dbReference type="Proteomes" id="UP000516957">
    <property type="component" value="Unassembled WGS sequence"/>
</dbReference>
<dbReference type="EMBL" id="JACCBE010000001">
    <property type="protein sequence ID" value="NYD55938.1"/>
    <property type="molecule type" value="Genomic_DNA"/>
</dbReference>
<dbReference type="Gene3D" id="3.40.50.720">
    <property type="entry name" value="NAD(P)-binding Rossmann-like Domain"/>
    <property type="match status" value="1"/>
</dbReference>
<dbReference type="Pfam" id="PF16363">
    <property type="entry name" value="GDP_Man_Dehyd"/>
    <property type="match status" value="1"/>
</dbReference>
<evidence type="ECO:0000313" key="3">
    <source>
        <dbReference type="Proteomes" id="UP000516957"/>
    </source>
</evidence>
<organism evidence="2 3">
    <name type="scientific">Nocardioides marinisabuli</name>
    <dbReference type="NCBI Taxonomy" id="419476"/>
    <lineage>
        <taxon>Bacteria</taxon>
        <taxon>Bacillati</taxon>
        <taxon>Actinomycetota</taxon>
        <taxon>Actinomycetes</taxon>
        <taxon>Propionibacteriales</taxon>
        <taxon>Nocardioidaceae</taxon>
        <taxon>Nocardioides</taxon>
    </lineage>
</organism>